<dbReference type="Pfam" id="PF17680">
    <property type="entry name" value="FlgO"/>
    <property type="match status" value="1"/>
</dbReference>
<comment type="caution">
    <text evidence="2">The sequence shown here is derived from an EMBL/GenBank/DDBJ whole genome shotgun (WGS) entry which is preliminary data.</text>
</comment>
<organism evidence="2 3">
    <name type="scientific">Shewanella intestini</name>
    <dbReference type="NCBI Taxonomy" id="2017544"/>
    <lineage>
        <taxon>Bacteria</taxon>
        <taxon>Pseudomonadati</taxon>
        <taxon>Pseudomonadota</taxon>
        <taxon>Gammaproteobacteria</taxon>
        <taxon>Alteromonadales</taxon>
        <taxon>Shewanellaceae</taxon>
        <taxon>Shewanella</taxon>
    </lineage>
</organism>
<feature type="domain" description="FlgO" evidence="1">
    <location>
        <begin position="66"/>
        <end position="192"/>
    </location>
</feature>
<evidence type="ECO:0000259" key="1">
    <source>
        <dbReference type="Pfam" id="PF17680"/>
    </source>
</evidence>
<evidence type="ECO:0000313" key="3">
    <source>
        <dbReference type="Proteomes" id="UP000811844"/>
    </source>
</evidence>
<name>A0ABS5HYL2_9GAMM</name>
<dbReference type="InterPro" id="IPR041215">
    <property type="entry name" value="FlgO_dom"/>
</dbReference>
<sequence length="230" mass="25202">MTLTLFAVSGCATHSAPTASPASQPLSFQNDLQMVTADDNRQAMVLDYDINASGIAPKGQINTWAEKLVNELVLQNDGLQSTQPLVVATPVMTEDYDQTNTLGMQLQQGLMTAFHAHEFNVVDLNVANAIRVTHHGEFLLSRDWKKLPGDLPVAHVLVSTMSLTPEGILFNGRIVNITNNRVVSSVQSFVNGQSLSGYLQAPQRIETRDGLLYRHETAQNGRYTILGDKQ</sequence>
<keyword evidence="3" id="KW-1185">Reference proteome</keyword>
<proteinExistence type="predicted"/>
<gene>
    <name evidence="2" type="ORF">G3R48_01810</name>
</gene>
<reference evidence="2 3" key="1">
    <citation type="submission" date="2020-02" db="EMBL/GenBank/DDBJ databases">
        <title>Shewanella WXL01 sp. nov., a marine bacterium isolated from green algae in Luhuitou Fringing Reef (Northern South China Sea).</title>
        <authorList>
            <person name="Wang X."/>
        </authorList>
    </citation>
    <scope>NUCLEOTIDE SEQUENCE [LARGE SCALE GENOMIC DNA]</scope>
    <source>
        <strain evidence="2 3">MCCC 1A01895</strain>
    </source>
</reference>
<protein>
    <recommendedName>
        <fullName evidence="1">FlgO domain-containing protein</fullName>
    </recommendedName>
</protein>
<accession>A0ABS5HYL2</accession>
<dbReference type="EMBL" id="JAAIKR010000001">
    <property type="protein sequence ID" value="MBR9726726.1"/>
    <property type="molecule type" value="Genomic_DNA"/>
</dbReference>
<dbReference type="Proteomes" id="UP000811844">
    <property type="component" value="Unassembled WGS sequence"/>
</dbReference>
<evidence type="ECO:0000313" key="2">
    <source>
        <dbReference type="EMBL" id="MBR9726726.1"/>
    </source>
</evidence>